<dbReference type="HAMAP" id="MF_01633">
    <property type="entry name" value="QueC"/>
    <property type="match status" value="1"/>
</dbReference>
<keyword evidence="10" id="KW-0671">Queuosine biosynthesis</keyword>
<dbReference type="RefSeq" id="WP_073151275.1">
    <property type="nucleotide sequence ID" value="NZ_FRAG01000040.1"/>
</dbReference>
<keyword evidence="5 10" id="KW-0862">Zinc</keyword>
<keyword evidence="12" id="KW-1185">Reference proteome</keyword>
<dbReference type="Proteomes" id="UP000184465">
    <property type="component" value="Unassembled WGS sequence"/>
</dbReference>
<evidence type="ECO:0000256" key="10">
    <source>
        <dbReference type="HAMAP-Rule" id="MF_01633"/>
    </source>
</evidence>
<comment type="function">
    <text evidence="10">Catalyzes the ATP-dependent conversion of 7-carboxy-7-deazaguanine (CDG) to 7-cyano-7-deazaguanine (preQ(0)).</text>
</comment>
<dbReference type="Gene3D" id="3.40.50.620">
    <property type="entry name" value="HUPs"/>
    <property type="match status" value="1"/>
</dbReference>
<dbReference type="EC" id="6.3.4.20" evidence="8 10"/>
<dbReference type="InterPro" id="IPR018317">
    <property type="entry name" value="QueC"/>
</dbReference>
<evidence type="ECO:0000313" key="11">
    <source>
        <dbReference type="EMBL" id="SHK25599.1"/>
    </source>
</evidence>
<dbReference type="UniPathway" id="UPA00391"/>
<accession>A0A1M6QZB3</accession>
<keyword evidence="4 10" id="KW-0547">Nucleotide-binding</keyword>
<dbReference type="PIRSF" id="PIRSF006293">
    <property type="entry name" value="ExsB"/>
    <property type="match status" value="1"/>
</dbReference>
<keyword evidence="2 10" id="KW-0436">Ligase</keyword>
<dbReference type="NCBIfam" id="TIGR00364">
    <property type="entry name" value="7-cyano-7-deazaguanine synthase QueC"/>
    <property type="match status" value="1"/>
</dbReference>
<keyword evidence="3 10" id="KW-0479">Metal-binding</keyword>
<dbReference type="GO" id="GO:0008616">
    <property type="term" value="P:tRNA queuosine(34) biosynthetic process"/>
    <property type="evidence" value="ECO:0007669"/>
    <property type="project" value="UniProtKB-UniRule"/>
</dbReference>
<sequence length="225" mass="25721">MRKAIVIFSGGQDSTTCLFWAIKKFDFVKAVTFDYDQRHIKEVEVAKSITEKLKVPHQIIKLPEIKNIITTSSLTNIDIPIGKIHEKEYPNSFVPGRNLLFITYASIVAYQENIGDLVLGASEADYSGYPDCRESFIKNSQETLKKAMDRNFKIHVPLIHLDKSEVWELAYDLGAYDFVIENTLTCYNGIMSDGCGTCPACKLRNKGLLEFEKRRYRYEIKKSSV</sequence>
<comment type="cofactor">
    <cofactor evidence="10">
        <name>Zn(2+)</name>
        <dbReference type="ChEBI" id="CHEBI:29105"/>
    </cofactor>
    <text evidence="10">Binds 1 zinc ion per subunit.</text>
</comment>
<reference evidence="11 12" key="1">
    <citation type="submission" date="2016-11" db="EMBL/GenBank/DDBJ databases">
        <authorList>
            <person name="Jaros S."/>
            <person name="Januszkiewicz K."/>
            <person name="Wedrychowicz H."/>
        </authorList>
    </citation>
    <scope>NUCLEOTIDE SEQUENCE [LARGE SCALE GENOMIC DNA]</scope>
    <source>
        <strain evidence="11 12">DSM 15212</strain>
    </source>
</reference>
<comment type="similarity">
    <text evidence="7 10">Belongs to the QueC family.</text>
</comment>
<dbReference type="PANTHER" id="PTHR42914">
    <property type="entry name" value="7-CYANO-7-DEAZAGUANINE SYNTHASE"/>
    <property type="match status" value="1"/>
</dbReference>
<comment type="catalytic activity">
    <reaction evidence="9 10">
        <text>7-carboxy-7-carbaguanine + NH4(+) + 2 ATP = 7-cyano-7-carbaguanine + 2 AMP + 2 diphosphate + 2 H(+)</text>
        <dbReference type="Rhea" id="RHEA:27982"/>
        <dbReference type="ChEBI" id="CHEBI:15378"/>
        <dbReference type="ChEBI" id="CHEBI:28938"/>
        <dbReference type="ChEBI" id="CHEBI:30616"/>
        <dbReference type="ChEBI" id="CHEBI:33019"/>
        <dbReference type="ChEBI" id="CHEBI:45075"/>
        <dbReference type="ChEBI" id="CHEBI:61036"/>
        <dbReference type="ChEBI" id="CHEBI:456215"/>
        <dbReference type="EC" id="6.3.4.20"/>
    </reaction>
</comment>
<comment type="pathway">
    <text evidence="1 10">Purine metabolism; 7-cyano-7-deazaguanine biosynthesis.</text>
</comment>
<comment type="subunit">
    <text evidence="10">Homodimer.</text>
</comment>
<evidence type="ECO:0000256" key="5">
    <source>
        <dbReference type="ARBA" id="ARBA00022833"/>
    </source>
</evidence>
<dbReference type="SUPFAM" id="SSF52402">
    <property type="entry name" value="Adenine nucleotide alpha hydrolases-like"/>
    <property type="match status" value="1"/>
</dbReference>
<evidence type="ECO:0000256" key="6">
    <source>
        <dbReference type="ARBA" id="ARBA00022840"/>
    </source>
</evidence>
<dbReference type="STRING" id="1121301.SAMN02745912_02787"/>
<dbReference type="CDD" id="cd01995">
    <property type="entry name" value="QueC-like"/>
    <property type="match status" value="1"/>
</dbReference>
<evidence type="ECO:0000256" key="9">
    <source>
        <dbReference type="ARBA" id="ARBA00047890"/>
    </source>
</evidence>
<feature type="binding site" evidence="10">
    <location>
        <position position="198"/>
    </location>
    <ligand>
        <name>Zn(2+)</name>
        <dbReference type="ChEBI" id="CHEBI:29105"/>
    </ligand>
</feature>
<dbReference type="EMBL" id="FRAG01000040">
    <property type="protein sequence ID" value="SHK25599.1"/>
    <property type="molecule type" value="Genomic_DNA"/>
</dbReference>
<proteinExistence type="inferred from homology"/>
<feature type="binding site" evidence="10">
    <location>
        <begin position="8"/>
        <end position="18"/>
    </location>
    <ligand>
        <name>ATP</name>
        <dbReference type="ChEBI" id="CHEBI:30616"/>
    </ligand>
</feature>
<evidence type="ECO:0000313" key="12">
    <source>
        <dbReference type="Proteomes" id="UP000184465"/>
    </source>
</evidence>
<name>A0A1M6QZB3_PARC5</name>
<dbReference type="GO" id="GO:0008270">
    <property type="term" value="F:zinc ion binding"/>
    <property type="evidence" value="ECO:0007669"/>
    <property type="project" value="UniProtKB-UniRule"/>
</dbReference>
<dbReference type="OrthoDB" id="9789567at2"/>
<dbReference type="GO" id="GO:0016879">
    <property type="term" value="F:ligase activity, forming carbon-nitrogen bonds"/>
    <property type="evidence" value="ECO:0007669"/>
    <property type="project" value="UniProtKB-UniRule"/>
</dbReference>
<dbReference type="InterPro" id="IPR014729">
    <property type="entry name" value="Rossmann-like_a/b/a_fold"/>
</dbReference>
<dbReference type="AlphaFoldDB" id="A0A1M6QZB3"/>
<protein>
    <recommendedName>
        <fullName evidence="8 10">7-cyano-7-deazaguanine synthase</fullName>
        <ecNumber evidence="8 10">6.3.4.20</ecNumber>
    </recommendedName>
    <alternativeName>
        <fullName evidence="10">7-cyano-7-carbaguanine synthase</fullName>
    </alternativeName>
    <alternativeName>
        <fullName evidence="10">PreQ(0) synthase</fullName>
    </alternativeName>
    <alternativeName>
        <fullName evidence="10">Queuosine biosynthesis protein QueC</fullName>
    </alternativeName>
</protein>
<evidence type="ECO:0000256" key="4">
    <source>
        <dbReference type="ARBA" id="ARBA00022741"/>
    </source>
</evidence>
<feature type="binding site" evidence="10">
    <location>
        <position position="186"/>
    </location>
    <ligand>
        <name>Zn(2+)</name>
        <dbReference type="ChEBI" id="CHEBI:29105"/>
    </ligand>
</feature>
<feature type="binding site" evidence="10">
    <location>
        <position position="195"/>
    </location>
    <ligand>
        <name>Zn(2+)</name>
        <dbReference type="ChEBI" id="CHEBI:29105"/>
    </ligand>
</feature>
<organism evidence="11 12">
    <name type="scientific">Paramaledivibacter caminithermalis (strain DSM 15212 / CIP 107654 / DViRD3)</name>
    <name type="common">Clostridium caminithermale</name>
    <dbReference type="NCBI Taxonomy" id="1121301"/>
    <lineage>
        <taxon>Bacteria</taxon>
        <taxon>Bacillati</taxon>
        <taxon>Bacillota</taxon>
        <taxon>Clostridia</taxon>
        <taxon>Peptostreptococcales</taxon>
        <taxon>Caminicellaceae</taxon>
        <taxon>Paramaledivibacter</taxon>
    </lineage>
</organism>
<dbReference type="GO" id="GO:0005524">
    <property type="term" value="F:ATP binding"/>
    <property type="evidence" value="ECO:0007669"/>
    <property type="project" value="UniProtKB-UniRule"/>
</dbReference>
<evidence type="ECO:0000256" key="8">
    <source>
        <dbReference type="ARBA" id="ARBA00039149"/>
    </source>
</evidence>
<keyword evidence="6 10" id="KW-0067">ATP-binding</keyword>
<dbReference type="PANTHER" id="PTHR42914:SF1">
    <property type="entry name" value="7-CYANO-7-DEAZAGUANINE SYNTHASE"/>
    <property type="match status" value="1"/>
</dbReference>
<evidence type="ECO:0000256" key="7">
    <source>
        <dbReference type="ARBA" id="ARBA00037993"/>
    </source>
</evidence>
<gene>
    <name evidence="10" type="primary">queC</name>
    <name evidence="11" type="ORF">SAMN02745912_02787</name>
</gene>
<evidence type="ECO:0000256" key="2">
    <source>
        <dbReference type="ARBA" id="ARBA00022598"/>
    </source>
</evidence>
<evidence type="ECO:0000256" key="1">
    <source>
        <dbReference type="ARBA" id="ARBA00005061"/>
    </source>
</evidence>
<evidence type="ECO:0000256" key="3">
    <source>
        <dbReference type="ARBA" id="ARBA00022723"/>
    </source>
</evidence>
<feature type="binding site" evidence="10">
    <location>
        <position position="201"/>
    </location>
    <ligand>
        <name>Zn(2+)</name>
        <dbReference type="ChEBI" id="CHEBI:29105"/>
    </ligand>
</feature>
<dbReference type="Pfam" id="PF06508">
    <property type="entry name" value="QueC"/>
    <property type="match status" value="1"/>
</dbReference>